<dbReference type="AlphaFoldDB" id="A0A4Q7YW02"/>
<protein>
    <submittedName>
        <fullName evidence="2">Uncharacterized protein</fullName>
    </submittedName>
</protein>
<evidence type="ECO:0000313" key="2">
    <source>
        <dbReference type="EMBL" id="RZU41209.1"/>
    </source>
</evidence>
<gene>
    <name evidence="2" type="ORF">BDD14_2713</name>
</gene>
<keyword evidence="3" id="KW-1185">Reference proteome</keyword>
<dbReference type="Proteomes" id="UP000292958">
    <property type="component" value="Unassembled WGS sequence"/>
</dbReference>
<dbReference type="RefSeq" id="WP_165420052.1">
    <property type="nucleotide sequence ID" value="NZ_SHKW01000001.1"/>
</dbReference>
<dbReference type="EMBL" id="SHKW01000001">
    <property type="protein sequence ID" value="RZU41209.1"/>
    <property type="molecule type" value="Genomic_DNA"/>
</dbReference>
<reference evidence="2 3" key="1">
    <citation type="submission" date="2019-02" db="EMBL/GenBank/DDBJ databases">
        <title>Genomic Encyclopedia of Archaeal and Bacterial Type Strains, Phase II (KMG-II): from individual species to whole genera.</title>
        <authorList>
            <person name="Goeker M."/>
        </authorList>
    </citation>
    <scope>NUCLEOTIDE SEQUENCE [LARGE SCALE GENOMIC DNA]</scope>
    <source>
        <strain evidence="2 3">DSM 18101</strain>
    </source>
</reference>
<organism evidence="2 3">
    <name type="scientific">Edaphobacter modestus</name>
    <dbReference type="NCBI Taxonomy" id="388466"/>
    <lineage>
        <taxon>Bacteria</taxon>
        <taxon>Pseudomonadati</taxon>
        <taxon>Acidobacteriota</taxon>
        <taxon>Terriglobia</taxon>
        <taxon>Terriglobales</taxon>
        <taxon>Acidobacteriaceae</taxon>
        <taxon>Edaphobacter</taxon>
    </lineage>
</organism>
<feature type="region of interest" description="Disordered" evidence="1">
    <location>
        <begin position="1"/>
        <end position="30"/>
    </location>
</feature>
<evidence type="ECO:0000313" key="3">
    <source>
        <dbReference type="Proteomes" id="UP000292958"/>
    </source>
</evidence>
<proteinExistence type="predicted"/>
<accession>A0A4Q7YW02</accession>
<name>A0A4Q7YW02_9BACT</name>
<sequence length="95" mass="10198">MNPLSKIPPSSVRPGSRMPPSMGARSAESRPYFVGTGNRYPAKPILPLFPHESEDARLTGETRSLFRRLLALNLPVAASGAVSAKIIPSRMGKIA</sequence>
<evidence type="ECO:0000256" key="1">
    <source>
        <dbReference type="SAM" id="MobiDB-lite"/>
    </source>
</evidence>
<comment type="caution">
    <text evidence="2">The sequence shown here is derived from an EMBL/GenBank/DDBJ whole genome shotgun (WGS) entry which is preliminary data.</text>
</comment>